<reference evidence="16" key="1">
    <citation type="submission" date="2022-03" db="EMBL/GenBank/DDBJ databases">
        <authorList>
            <person name="Sayadi A."/>
        </authorList>
    </citation>
    <scope>NUCLEOTIDE SEQUENCE</scope>
</reference>
<evidence type="ECO:0000256" key="6">
    <source>
        <dbReference type="ARBA" id="ARBA00022617"/>
    </source>
</evidence>
<dbReference type="GO" id="GO:0016705">
    <property type="term" value="F:oxidoreductase activity, acting on paired donors, with incorporation or reduction of molecular oxygen"/>
    <property type="evidence" value="ECO:0007669"/>
    <property type="project" value="InterPro"/>
</dbReference>
<keyword evidence="17" id="KW-1185">Reference proteome</keyword>
<evidence type="ECO:0000256" key="3">
    <source>
        <dbReference type="ARBA" id="ARBA00004174"/>
    </source>
</evidence>
<dbReference type="CDD" id="cd11056">
    <property type="entry name" value="CYP6-like"/>
    <property type="match status" value="1"/>
</dbReference>
<evidence type="ECO:0000256" key="7">
    <source>
        <dbReference type="ARBA" id="ARBA00022723"/>
    </source>
</evidence>
<dbReference type="InterPro" id="IPR017972">
    <property type="entry name" value="Cyt_P450_CS"/>
</dbReference>
<evidence type="ECO:0000256" key="4">
    <source>
        <dbReference type="ARBA" id="ARBA00004406"/>
    </source>
</evidence>
<dbReference type="PANTHER" id="PTHR24292:SF84">
    <property type="entry name" value="CYTOCHROME P450 28A5-RELATED"/>
    <property type="match status" value="1"/>
</dbReference>
<evidence type="ECO:0000256" key="13">
    <source>
        <dbReference type="ARBA" id="ARBA00023136"/>
    </source>
</evidence>
<feature type="binding site" description="axial binding residue" evidence="14">
    <location>
        <position position="436"/>
    </location>
    <ligand>
        <name>heme</name>
        <dbReference type="ChEBI" id="CHEBI:30413"/>
    </ligand>
    <ligandPart>
        <name>Fe</name>
        <dbReference type="ChEBI" id="CHEBI:18248"/>
    </ligandPart>
</feature>
<dbReference type="OrthoDB" id="2789670at2759"/>
<dbReference type="Pfam" id="PF00067">
    <property type="entry name" value="p450"/>
    <property type="match status" value="1"/>
</dbReference>
<evidence type="ECO:0000256" key="2">
    <source>
        <dbReference type="ARBA" id="ARBA00003690"/>
    </source>
</evidence>
<sequence length="492" mass="56306">MITVLVGIVLVVVVFWLKSTYSYWTRKCVPGPEPRWIVGNFGANVIRQKSLGDIVTELYRKYDGHKIVGIYRMLTPCLLIRDVDVVKTMTIKDFTNFHDNDIYMDQSSDLIFGGNPFVLKGEDWKEKRTQITNAFTSGKIKAMFASMTKGAKQMIEYLNKTVGDEGKTFETIDFSSNYTLETVLICAYGIEVKVFEEPDSKFVQMGKKLLQPKPLEAFFFYVSMLYPKITKLLKIRFSNQGTSEQVFEMIKAAFDYRDKNNLESKDFLGNLAPLRAVFGEKSVLALAAAFFVDGQATTGLAMGGILYDLAKNPEVQQKLREELNEYFEKDKGQLSYESIQEMPYLDACFKESLRMQPVLGFLTKVCTKTYTYTPPDESHPPIVIEKGTPILLPIHAIHNDPQYFDEPSKYIPERFMDKEMANTKYFMGFGNGPRACIGRRFGSTQVKTGVAYLIHNYELSLNPNIKLSKIDPWEFFSVPKDGFRVDFRKLKK</sequence>
<dbReference type="GO" id="GO:0005789">
    <property type="term" value="C:endoplasmic reticulum membrane"/>
    <property type="evidence" value="ECO:0007669"/>
    <property type="project" value="UniProtKB-SubCell"/>
</dbReference>
<keyword evidence="13" id="KW-0472">Membrane</keyword>
<dbReference type="InterPro" id="IPR001128">
    <property type="entry name" value="Cyt_P450"/>
</dbReference>
<proteinExistence type="inferred from homology"/>
<comment type="caution">
    <text evidence="16">The sequence shown here is derived from an EMBL/GenBank/DDBJ whole genome shotgun (WGS) entry which is preliminary data.</text>
</comment>
<keyword evidence="8" id="KW-0256">Endoplasmic reticulum</keyword>
<accession>A0A9P0KZP6</accession>
<dbReference type="InterPro" id="IPR050476">
    <property type="entry name" value="Insect_CytP450_Detox"/>
</dbReference>
<evidence type="ECO:0008006" key="18">
    <source>
        <dbReference type="Google" id="ProtNLM"/>
    </source>
</evidence>
<evidence type="ECO:0000256" key="5">
    <source>
        <dbReference type="ARBA" id="ARBA00010617"/>
    </source>
</evidence>
<evidence type="ECO:0000256" key="8">
    <source>
        <dbReference type="ARBA" id="ARBA00022824"/>
    </source>
</evidence>
<dbReference type="PRINTS" id="PR00385">
    <property type="entry name" value="P450"/>
</dbReference>
<keyword evidence="10 15" id="KW-0560">Oxidoreductase</keyword>
<protein>
    <recommendedName>
        <fullName evidence="18">Cytochrome P450</fullName>
    </recommendedName>
</protein>
<dbReference type="GO" id="GO:0004497">
    <property type="term" value="F:monooxygenase activity"/>
    <property type="evidence" value="ECO:0007669"/>
    <property type="project" value="UniProtKB-KW"/>
</dbReference>
<dbReference type="PANTHER" id="PTHR24292">
    <property type="entry name" value="CYTOCHROME P450"/>
    <property type="match status" value="1"/>
</dbReference>
<evidence type="ECO:0000313" key="16">
    <source>
        <dbReference type="EMBL" id="CAH1985076.1"/>
    </source>
</evidence>
<evidence type="ECO:0000256" key="12">
    <source>
        <dbReference type="ARBA" id="ARBA00023033"/>
    </source>
</evidence>
<evidence type="ECO:0000256" key="1">
    <source>
        <dbReference type="ARBA" id="ARBA00001971"/>
    </source>
</evidence>
<evidence type="ECO:0000256" key="10">
    <source>
        <dbReference type="ARBA" id="ARBA00023002"/>
    </source>
</evidence>
<dbReference type="GO" id="GO:0005506">
    <property type="term" value="F:iron ion binding"/>
    <property type="evidence" value="ECO:0007669"/>
    <property type="project" value="InterPro"/>
</dbReference>
<dbReference type="Proteomes" id="UP001152888">
    <property type="component" value="Unassembled WGS sequence"/>
</dbReference>
<dbReference type="PRINTS" id="PR00463">
    <property type="entry name" value="EP450I"/>
</dbReference>
<dbReference type="InterPro" id="IPR036396">
    <property type="entry name" value="Cyt_P450_sf"/>
</dbReference>
<dbReference type="GO" id="GO:0020037">
    <property type="term" value="F:heme binding"/>
    <property type="evidence" value="ECO:0007669"/>
    <property type="project" value="InterPro"/>
</dbReference>
<dbReference type="InterPro" id="IPR002401">
    <property type="entry name" value="Cyt_P450_E_grp-I"/>
</dbReference>
<dbReference type="EMBL" id="CAKOFQ010006970">
    <property type="protein sequence ID" value="CAH1985076.1"/>
    <property type="molecule type" value="Genomic_DNA"/>
</dbReference>
<dbReference type="SUPFAM" id="SSF48264">
    <property type="entry name" value="Cytochrome P450"/>
    <property type="match status" value="1"/>
</dbReference>
<gene>
    <name evidence="16" type="ORF">ACAOBT_LOCUS16464</name>
</gene>
<dbReference type="FunFam" id="1.10.630.10:FF:000182">
    <property type="entry name" value="Cytochrome P450 3A4"/>
    <property type="match status" value="1"/>
</dbReference>
<evidence type="ECO:0000313" key="17">
    <source>
        <dbReference type="Proteomes" id="UP001152888"/>
    </source>
</evidence>
<evidence type="ECO:0000256" key="11">
    <source>
        <dbReference type="ARBA" id="ARBA00023004"/>
    </source>
</evidence>
<evidence type="ECO:0000256" key="9">
    <source>
        <dbReference type="ARBA" id="ARBA00022848"/>
    </source>
</evidence>
<evidence type="ECO:0000256" key="14">
    <source>
        <dbReference type="PIRSR" id="PIRSR602401-1"/>
    </source>
</evidence>
<evidence type="ECO:0000256" key="15">
    <source>
        <dbReference type="RuleBase" id="RU000461"/>
    </source>
</evidence>
<dbReference type="PROSITE" id="PS00086">
    <property type="entry name" value="CYTOCHROME_P450"/>
    <property type="match status" value="1"/>
</dbReference>
<keyword evidence="11 14" id="KW-0408">Iron</keyword>
<dbReference type="AlphaFoldDB" id="A0A9P0KZP6"/>
<comment type="function">
    <text evidence="2">May be involved in the metabolism of insect hormones and in the breakdown of synthetic insecticides.</text>
</comment>
<keyword evidence="6 14" id="KW-0349">Heme</keyword>
<comment type="subcellular location">
    <subcellularLocation>
        <location evidence="4">Endoplasmic reticulum membrane</location>
        <topology evidence="4">Peripheral membrane protein</topology>
    </subcellularLocation>
    <subcellularLocation>
        <location evidence="3">Microsome membrane</location>
        <topology evidence="3">Peripheral membrane protein</topology>
    </subcellularLocation>
</comment>
<keyword evidence="9" id="KW-0492">Microsome</keyword>
<keyword evidence="12 15" id="KW-0503">Monooxygenase</keyword>
<comment type="cofactor">
    <cofactor evidence="1 14">
        <name>heme</name>
        <dbReference type="ChEBI" id="CHEBI:30413"/>
    </cofactor>
</comment>
<comment type="similarity">
    <text evidence="5 15">Belongs to the cytochrome P450 family.</text>
</comment>
<name>A0A9P0KZP6_ACAOB</name>
<dbReference type="Gene3D" id="1.10.630.10">
    <property type="entry name" value="Cytochrome P450"/>
    <property type="match status" value="1"/>
</dbReference>
<organism evidence="16 17">
    <name type="scientific">Acanthoscelides obtectus</name>
    <name type="common">Bean weevil</name>
    <name type="synonym">Bruchus obtectus</name>
    <dbReference type="NCBI Taxonomy" id="200917"/>
    <lineage>
        <taxon>Eukaryota</taxon>
        <taxon>Metazoa</taxon>
        <taxon>Ecdysozoa</taxon>
        <taxon>Arthropoda</taxon>
        <taxon>Hexapoda</taxon>
        <taxon>Insecta</taxon>
        <taxon>Pterygota</taxon>
        <taxon>Neoptera</taxon>
        <taxon>Endopterygota</taxon>
        <taxon>Coleoptera</taxon>
        <taxon>Polyphaga</taxon>
        <taxon>Cucujiformia</taxon>
        <taxon>Chrysomeloidea</taxon>
        <taxon>Chrysomelidae</taxon>
        <taxon>Bruchinae</taxon>
        <taxon>Bruchini</taxon>
        <taxon>Acanthoscelides</taxon>
    </lineage>
</organism>
<keyword evidence="7 14" id="KW-0479">Metal-binding</keyword>